<accession>A0A975BC85</accession>
<evidence type="ECO:0000313" key="2">
    <source>
        <dbReference type="EMBL" id="QTA82697.1"/>
    </source>
</evidence>
<evidence type="ECO:0000256" key="1">
    <source>
        <dbReference type="SAM" id="Phobius"/>
    </source>
</evidence>
<keyword evidence="1" id="KW-1133">Transmembrane helix</keyword>
<keyword evidence="3" id="KW-1185">Reference proteome</keyword>
<feature type="transmembrane region" description="Helical" evidence="1">
    <location>
        <begin position="47"/>
        <end position="67"/>
    </location>
</feature>
<dbReference type="Proteomes" id="UP000663720">
    <property type="component" value="Chromosome"/>
</dbReference>
<gene>
    <name evidence="2" type="ORF">dnl_50790</name>
</gene>
<dbReference type="AlphaFoldDB" id="A0A975BC85"/>
<name>A0A975BC85_9BACT</name>
<dbReference type="KEGG" id="dli:dnl_50790"/>
<organism evidence="2 3">
    <name type="scientific">Desulfonema limicola</name>
    <dbReference type="NCBI Taxonomy" id="45656"/>
    <lineage>
        <taxon>Bacteria</taxon>
        <taxon>Pseudomonadati</taxon>
        <taxon>Thermodesulfobacteriota</taxon>
        <taxon>Desulfobacteria</taxon>
        <taxon>Desulfobacterales</taxon>
        <taxon>Desulfococcaceae</taxon>
        <taxon>Desulfonema</taxon>
    </lineage>
</organism>
<feature type="transmembrane region" description="Helical" evidence="1">
    <location>
        <begin position="12"/>
        <end position="41"/>
    </location>
</feature>
<sequence length="180" mass="20344">MAKEYKKKQGSGLFQGIFMAYFILLLHVVLLAGLGCLVLFFRGFVQYMLWIFLGGASLITYSGYKILKRMKQEKRNFQDLLQLPMLNGRSLEIDFLGGLASFKVGSSKNNIISMDIDNNSLVPQLEDPGASRIRKLSELANLYENNLITLDEYNLGKKQILSDITDEKTKNSSSFRGDIL</sequence>
<dbReference type="EMBL" id="CP061799">
    <property type="protein sequence ID" value="QTA82697.1"/>
    <property type="molecule type" value="Genomic_DNA"/>
</dbReference>
<keyword evidence="1" id="KW-0812">Transmembrane</keyword>
<protein>
    <recommendedName>
        <fullName evidence="4">SHOCT domain-containing protein</fullName>
    </recommendedName>
</protein>
<reference evidence="2" key="1">
    <citation type="journal article" date="2021" name="Microb. Physiol.">
        <title>Proteogenomic Insights into the Physiology of Marine, Sulfate-Reducing, Filamentous Desulfonema limicola and Desulfonema magnum.</title>
        <authorList>
            <person name="Schnaars V."/>
            <person name="Wohlbrand L."/>
            <person name="Scheve S."/>
            <person name="Hinrichs C."/>
            <person name="Reinhardt R."/>
            <person name="Rabus R."/>
        </authorList>
    </citation>
    <scope>NUCLEOTIDE SEQUENCE</scope>
    <source>
        <strain evidence="2">5ac10</strain>
    </source>
</reference>
<proteinExistence type="predicted"/>
<evidence type="ECO:0008006" key="4">
    <source>
        <dbReference type="Google" id="ProtNLM"/>
    </source>
</evidence>
<dbReference type="RefSeq" id="WP_207688589.1">
    <property type="nucleotide sequence ID" value="NZ_CP061799.1"/>
</dbReference>
<evidence type="ECO:0000313" key="3">
    <source>
        <dbReference type="Proteomes" id="UP000663720"/>
    </source>
</evidence>
<keyword evidence="1" id="KW-0472">Membrane</keyword>